<feature type="region of interest" description="Disordered" evidence="1">
    <location>
        <begin position="1"/>
        <end position="24"/>
    </location>
</feature>
<organism evidence="2 3">
    <name type="scientific">Olea europaea subsp. europaea</name>
    <dbReference type="NCBI Taxonomy" id="158383"/>
    <lineage>
        <taxon>Eukaryota</taxon>
        <taxon>Viridiplantae</taxon>
        <taxon>Streptophyta</taxon>
        <taxon>Embryophyta</taxon>
        <taxon>Tracheophyta</taxon>
        <taxon>Spermatophyta</taxon>
        <taxon>Magnoliopsida</taxon>
        <taxon>eudicotyledons</taxon>
        <taxon>Gunneridae</taxon>
        <taxon>Pentapetalae</taxon>
        <taxon>asterids</taxon>
        <taxon>lamiids</taxon>
        <taxon>Lamiales</taxon>
        <taxon>Oleaceae</taxon>
        <taxon>Oleeae</taxon>
        <taxon>Olea</taxon>
    </lineage>
</organism>
<keyword evidence="3" id="KW-1185">Reference proteome</keyword>
<reference evidence="2 3" key="1">
    <citation type="submission" date="2019-12" db="EMBL/GenBank/DDBJ databases">
        <authorList>
            <person name="Alioto T."/>
            <person name="Alioto T."/>
            <person name="Gomez Garrido J."/>
        </authorList>
    </citation>
    <scope>NUCLEOTIDE SEQUENCE [LARGE SCALE GENOMIC DNA]</scope>
</reference>
<dbReference type="Proteomes" id="UP000594638">
    <property type="component" value="Unassembled WGS sequence"/>
</dbReference>
<evidence type="ECO:0000313" key="2">
    <source>
        <dbReference type="EMBL" id="CAA3016773.1"/>
    </source>
</evidence>
<protein>
    <submittedName>
        <fullName evidence="2">Uncharacterized protein</fullName>
    </submittedName>
</protein>
<evidence type="ECO:0000313" key="3">
    <source>
        <dbReference type="Proteomes" id="UP000594638"/>
    </source>
</evidence>
<name>A0A8S0UB84_OLEEU</name>
<dbReference type="EMBL" id="CACTIH010007645">
    <property type="protein sequence ID" value="CAA3016773.1"/>
    <property type="molecule type" value="Genomic_DNA"/>
</dbReference>
<dbReference type="Gramene" id="OE9A077745T1">
    <property type="protein sequence ID" value="OE9A077745C1"/>
    <property type="gene ID" value="OE9A077745"/>
</dbReference>
<gene>
    <name evidence="2" type="ORF">OLEA9_A077745</name>
</gene>
<evidence type="ECO:0000256" key="1">
    <source>
        <dbReference type="SAM" id="MobiDB-lite"/>
    </source>
</evidence>
<proteinExistence type="predicted"/>
<comment type="caution">
    <text evidence="2">The sequence shown here is derived from an EMBL/GenBank/DDBJ whole genome shotgun (WGS) entry which is preliminary data.</text>
</comment>
<sequence length="73" mass="8190">MGQSHYVTMRPPYKEAPSCRGGYPDEVGGRTIHVDGETAPWKHFSSKTGYLMRHSEVSPELITMHNDSPPTDM</sequence>
<dbReference type="AlphaFoldDB" id="A0A8S0UB84"/>
<accession>A0A8S0UB84</accession>